<reference evidence="2 3" key="1">
    <citation type="submission" date="2014-11" db="EMBL/GenBank/DDBJ databases">
        <authorList>
            <person name="Zhu J."/>
            <person name="Qi W."/>
            <person name="Song R."/>
        </authorList>
    </citation>
    <scope>NUCLEOTIDE SEQUENCE [LARGE SCALE GENOMIC DNA]</scope>
</reference>
<keyword evidence="1" id="KW-1133">Transmembrane helix</keyword>
<gene>
    <name evidence="2" type="ORF">Vbra_2125</name>
</gene>
<sequence length="252" mass="27203">MGFSPRFLIQASLTGAALATGLAALVQAILFLVSVKQEMNENFEGELTKSKNMPCVRKTLDICSIDVETKCGPACCPLPDYTCDIDPAIGLNCRHDAGCGDDQWCLDWADIHGECKTDVCQQDRLVESLVLWTVITCGIGSLGDMVDILFFLRYKDANIIKTSINVLTGSFKFMSLSITVAAGASHFMEDLSEAKCYAGGSEGEKMVDSAVASLLGYTVLIICSAVLSFVTSPFSAYFGGKTRGVPYVRQIR</sequence>
<keyword evidence="3" id="KW-1185">Reference proteome</keyword>
<dbReference type="Proteomes" id="UP000041254">
    <property type="component" value="Unassembled WGS sequence"/>
</dbReference>
<dbReference type="VEuPathDB" id="CryptoDB:Vbra_2125"/>
<name>A0A0G4ESF9_VITBC</name>
<evidence type="ECO:0000313" key="2">
    <source>
        <dbReference type="EMBL" id="CEM00805.1"/>
    </source>
</evidence>
<proteinExistence type="predicted"/>
<dbReference type="AlphaFoldDB" id="A0A0G4ESF9"/>
<feature type="transmembrane region" description="Helical" evidence="1">
    <location>
        <begin position="129"/>
        <end position="152"/>
    </location>
</feature>
<evidence type="ECO:0000313" key="3">
    <source>
        <dbReference type="Proteomes" id="UP000041254"/>
    </source>
</evidence>
<feature type="transmembrane region" description="Helical" evidence="1">
    <location>
        <begin position="164"/>
        <end position="184"/>
    </location>
</feature>
<dbReference type="OrthoDB" id="436657at2759"/>
<organism evidence="2 3">
    <name type="scientific">Vitrella brassicaformis (strain CCMP3155)</name>
    <dbReference type="NCBI Taxonomy" id="1169540"/>
    <lineage>
        <taxon>Eukaryota</taxon>
        <taxon>Sar</taxon>
        <taxon>Alveolata</taxon>
        <taxon>Colpodellida</taxon>
        <taxon>Vitrellaceae</taxon>
        <taxon>Vitrella</taxon>
    </lineage>
</organism>
<evidence type="ECO:0000256" key="1">
    <source>
        <dbReference type="SAM" id="Phobius"/>
    </source>
</evidence>
<dbReference type="InParanoid" id="A0A0G4ESF9"/>
<dbReference type="OMA" id="ASHFMED"/>
<dbReference type="EMBL" id="CDMY01000299">
    <property type="protein sequence ID" value="CEM00805.1"/>
    <property type="molecule type" value="Genomic_DNA"/>
</dbReference>
<accession>A0A0G4ESF9</accession>
<feature type="transmembrane region" description="Helical" evidence="1">
    <location>
        <begin position="214"/>
        <end position="239"/>
    </location>
</feature>
<keyword evidence="1" id="KW-0812">Transmembrane</keyword>
<protein>
    <submittedName>
        <fullName evidence="2">Uncharacterized protein</fullName>
    </submittedName>
</protein>
<keyword evidence="1" id="KW-0472">Membrane</keyword>